<dbReference type="GO" id="GO:0004252">
    <property type="term" value="F:serine-type endopeptidase activity"/>
    <property type="evidence" value="ECO:0007669"/>
    <property type="project" value="InterPro"/>
</dbReference>
<evidence type="ECO:0000313" key="11">
    <source>
        <dbReference type="Proteomes" id="UP000269001"/>
    </source>
</evidence>
<evidence type="ECO:0000256" key="7">
    <source>
        <dbReference type="ARBA" id="ARBA00023136"/>
    </source>
</evidence>
<feature type="transmembrane region" description="Helical" evidence="8">
    <location>
        <begin position="53"/>
        <end position="71"/>
    </location>
</feature>
<organism evidence="10 11">
    <name type="scientific">Acinetobacter guerrae</name>
    <dbReference type="NCBI Taxonomy" id="1843371"/>
    <lineage>
        <taxon>Bacteria</taxon>
        <taxon>Pseudomonadati</taxon>
        <taxon>Pseudomonadota</taxon>
        <taxon>Gammaproteobacteria</taxon>
        <taxon>Moraxellales</taxon>
        <taxon>Moraxellaceae</taxon>
        <taxon>Acinetobacter</taxon>
    </lineage>
</organism>
<dbReference type="GO" id="GO:0006508">
    <property type="term" value="P:proteolysis"/>
    <property type="evidence" value="ECO:0007669"/>
    <property type="project" value="UniProtKB-KW"/>
</dbReference>
<evidence type="ECO:0000256" key="5">
    <source>
        <dbReference type="ARBA" id="ARBA00022801"/>
    </source>
</evidence>
<keyword evidence="6 8" id="KW-1133">Transmembrane helix</keyword>
<dbReference type="PANTHER" id="PTHR43066:SF1">
    <property type="entry name" value="RHOMBOID PROTEIN 2"/>
    <property type="match status" value="1"/>
</dbReference>
<evidence type="ECO:0000259" key="9">
    <source>
        <dbReference type="Pfam" id="PF01694"/>
    </source>
</evidence>
<sequence>MKDEDLIKKVIFIAVCISISACLQVFSDVFIYWRPALLTEFWRLWTAHWVHVGWMHFLLNMLAFACLPFIFPHARTRHMALLLMVVSPFISLMFYFFMPNIEAYAGLSGVLHGMYVAVAIVYLKYPKERNFAILVLALIVIKIIWENTWGNSRTAQLIGSPVLVEAHWLGALGGVLTGCAYLFKQKLKCEKVDKINR</sequence>
<keyword evidence="3" id="KW-0645">Protease</keyword>
<name>A0A3A8ED60_9GAMM</name>
<comment type="subcellular location">
    <subcellularLocation>
        <location evidence="1">Membrane</location>
        <topology evidence="1">Multi-pass membrane protein</topology>
    </subcellularLocation>
</comment>
<feature type="transmembrane region" description="Helical" evidence="8">
    <location>
        <begin position="78"/>
        <end position="97"/>
    </location>
</feature>
<dbReference type="Proteomes" id="UP000269001">
    <property type="component" value="Unassembled WGS sequence"/>
</dbReference>
<dbReference type="SUPFAM" id="SSF144091">
    <property type="entry name" value="Rhomboid-like"/>
    <property type="match status" value="1"/>
</dbReference>
<dbReference type="InterPro" id="IPR035952">
    <property type="entry name" value="Rhomboid-like_sf"/>
</dbReference>
<feature type="transmembrane region" description="Helical" evidence="8">
    <location>
        <begin position="103"/>
        <end position="123"/>
    </location>
</feature>
<dbReference type="EMBL" id="RAXU01000012">
    <property type="protein sequence ID" value="RKG32892.1"/>
    <property type="molecule type" value="Genomic_DNA"/>
</dbReference>
<dbReference type="Gene3D" id="1.20.1540.10">
    <property type="entry name" value="Rhomboid-like"/>
    <property type="match status" value="1"/>
</dbReference>
<dbReference type="PROSITE" id="PS51257">
    <property type="entry name" value="PROKAR_LIPOPROTEIN"/>
    <property type="match status" value="1"/>
</dbReference>
<dbReference type="EC" id="3.4.21.-" evidence="10"/>
<dbReference type="NCBIfam" id="TIGR03902">
    <property type="entry name" value="rhom_GG_sort"/>
    <property type="match status" value="1"/>
</dbReference>
<dbReference type="InterPro" id="IPR022764">
    <property type="entry name" value="Peptidase_S54_rhomboid_dom"/>
</dbReference>
<proteinExistence type="inferred from homology"/>
<evidence type="ECO:0000313" key="10">
    <source>
        <dbReference type="EMBL" id="RKG32892.1"/>
    </source>
</evidence>
<feature type="transmembrane region" description="Helical" evidence="8">
    <location>
        <begin position="12"/>
        <end position="33"/>
    </location>
</feature>
<keyword evidence="4 8" id="KW-0812">Transmembrane</keyword>
<evidence type="ECO:0000256" key="3">
    <source>
        <dbReference type="ARBA" id="ARBA00022670"/>
    </source>
</evidence>
<reference evidence="10 11" key="1">
    <citation type="submission" date="2018-09" db="EMBL/GenBank/DDBJ databases">
        <title>The draft genome of Acinetobacter spp. strains.</title>
        <authorList>
            <person name="Qin J."/>
            <person name="Feng Y."/>
            <person name="Zong Z."/>
        </authorList>
    </citation>
    <scope>NUCLEOTIDE SEQUENCE [LARGE SCALE GENOMIC DNA]</scope>
    <source>
        <strain evidence="10 11">WCHAc060096</strain>
    </source>
</reference>
<protein>
    <submittedName>
        <fullName evidence="10">Rhombosortase</fullName>
        <ecNumber evidence="10">3.4.21.-</ecNumber>
    </submittedName>
</protein>
<evidence type="ECO:0000256" key="4">
    <source>
        <dbReference type="ARBA" id="ARBA00022692"/>
    </source>
</evidence>
<keyword evidence="11" id="KW-1185">Reference proteome</keyword>
<evidence type="ECO:0000256" key="6">
    <source>
        <dbReference type="ARBA" id="ARBA00022989"/>
    </source>
</evidence>
<dbReference type="PANTHER" id="PTHR43066">
    <property type="entry name" value="RHOMBOID-RELATED PROTEIN"/>
    <property type="match status" value="1"/>
</dbReference>
<keyword evidence="7 8" id="KW-0472">Membrane</keyword>
<feature type="transmembrane region" description="Helical" evidence="8">
    <location>
        <begin position="166"/>
        <end position="183"/>
    </location>
</feature>
<feature type="transmembrane region" description="Helical" evidence="8">
    <location>
        <begin position="130"/>
        <end position="146"/>
    </location>
</feature>
<evidence type="ECO:0000256" key="1">
    <source>
        <dbReference type="ARBA" id="ARBA00004141"/>
    </source>
</evidence>
<dbReference type="GO" id="GO:0016020">
    <property type="term" value="C:membrane"/>
    <property type="evidence" value="ECO:0007669"/>
    <property type="project" value="UniProtKB-SubCell"/>
</dbReference>
<gene>
    <name evidence="10" type="primary">rrtA</name>
    <name evidence="10" type="ORF">D7V21_10470</name>
</gene>
<accession>A0A3A8ED60</accession>
<evidence type="ECO:0000256" key="8">
    <source>
        <dbReference type="SAM" id="Phobius"/>
    </source>
</evidence>
<keyword evidence="5 10" id="KW-0378">Hydrolase</keyword>
<comment type="similarity">
    <text evidence="2">Belongs to the peptidase S54 family.</text>
</comment>
<comment type="caution">
    <text evidence="10">The sequence shown here is derived from an EMBL/GenBank/DDBJ whole genome shotgun (WGS) entry which is preliminary data.</text>
</comment>
<feature type="domain" description="Peptidase S54 rhomboid" evidence="9">
    <location>
        <begin position="40"/>
        <end position="180"/>
    </location>
</feature>
<dbReference type="RefSeq" id="WP_120370450.1">
    <property type="nucleotide sequence ID" value="NZ_BKYM01000014.1"/>
</dbReference>
<evidence type="ECO:0000256" key="2">
    <source>
        <dbReference type="ARBA" id="ARBA00009045"/>
    </source>
</evidence>
<dbReference type="AlphaFoldDB" id="A0A3A8ED60"/>
<dbReference type="Pfam" id="PF01694">
    <property type="entry name" value="Rhomboid"/>
    <property type="match status" value="1"/>
</dbReference>
<dbReference type="InterPro" id="IPR023826">
    <property type="entry name" value="Rhom-like_SP_proteobac"/>
</dbReference>